<dbReference type="PATRIC" id="fig|471514.4.peg.2063"/>
<comment type="caution">
    <text evidence="3">The sequence shown here is derived from an EMBL/GenBank/DDBJ whole genome shotgun (WGS) entry which is preliminary data.</text>
</comment>
<name>A0A0P9EL61_9BACL</name>
<dbReference type="Gene3D" id="3.40.50.300">
    <property type="entry name" value="P-loop containing nucleotide triphosphate hydrolases"/>
    <property type="match status" value="1"/>
</dbReference>
<dbReference type="Pfam" id="PF03288">
    <property type="entry name" value="Pox_D5"/>
    <property type="match status" value="1"/>
</dbReference>
<gene>
    <name evidence="3" type="ORF">AN477_22665</name>
</gene>
<dbReference type="STRING" id="471514.AN477_22665"/>
<sequence length="223" mass="24834">MLVPFRSLVDQPGAISLASDPIRANVKYEKAFTFRPTVKMVFAANNLPYSRDRSSGFLQGMIVLPFNRKFLGSKADKGLTEALLPEFPGVRNMALTGLARLRSHGYVFTESAAVEAALDEFKANLSLVFAFVGECFTVNPEGRASHRSVSDAYTKWCRTNGHENSGGIPHKKFWESFRTACREERIEIGHDKSNGADQVVGVTLKPERSWSDSEVRQPSKEME</sequence>
<dbReference type="EMBL" id="LJCO01000107">
    <property type="protein sequence ID" value="KPV39304.1"/>
    <property type="molecule type" value="Genomic_DNA"/>
</dbReference>
<evidence type="ECO:0000313" key="4">
    <source>
        <dbReference type="Proteomes" id="UP000050482"/>
    </source>
</evidence>
<organism evidence="3 4">
    <name type="scientific">Alicyclobacillus ferrooxydans</name>
    <dbReference type="NCBI Taxonomy" id="471514"/>
    <lineage>
        <taxon>Bacteria</taxon>
        <taxon>Bacillati</taxon>
        <taxon>Bacillota</taxon>
        <taxon>Bacilli</taxon>
        <taxon>Bacillales</taxon>
        <taxon>Alicyclobacillaceae</taxon>
        <taxon>Alicyclobacillus</taxon>
    </lineage>
</organism>
<proteinExistence type="predicted"/>
<keyword evidence="4" id="KW-1185">Reference proteome</keyword>
<evidence type="ECO:0000313" key="3">
    <source>
        <dbReference type="EMBL" id="KPV39304.1"/>
    </source>
</evidence>
<accession>A0A0P9EL61</accession>
<protein>
    <recommendedName>
        <fullName evidence="2">DNA primase/nucleoside triphosphatase C-terminal domain-containing protein</fullName>
    </recommendedName>
</protein>
<reference evidence="3 4" key="1">
    <citation type="submission" date="2015-09" db="EMBL/GenBank/DDBJ databases">
        <title>Draft genome sequence of Alicyclobacillus ferrooxydans DSM 22381.</title>
        <authorList>
            <person name="Hemp J."/>
        </authorList>
    </citation>
    <scope>NUCLEOTIDE SEQUENCE [LARGE SCALE GENOMIC DNA]</scope>
    <source>
        <strain evidence="3 4">TC-34</strain>
    </source>
</reference>
<evidence type="ECO:0000256" key="1">
    <source>
        <dbReference type="SAM" id="MobiDB-lite"/>
    </source>
</evidence>
<feature type="compositionally biased region" description="Basic and acidic residues" evidence="1">
    <location>
        <begin position="205"/>
        <end position="223"/>
    </location>
</feature>
<dbReference type="Proteomes" id="UP000050482">
    <property type="component" value="Unassembled WGS sequence"/>
</dbReference>
<feature type="region of interest" description="Disordered" evidence="1">
    <location>
        <begin position="192"/>
        <end position="223"/>
    </location>
</feature>
<dbReference type="AlphaFoldDB" id="A0A0P9EL61"/>
<dbReference type="InterPro" id="IPR004968">
    <property type="entry name" value="DNA_primase/NTPase_C"/>
</dbReference>
<dbReference type="InterPro" id="IPR027417">
    <property type="entry name" value="P-loop_NTPase"/>
</dbReference>
<evidence type="ECO:0000259" key="2">
    <source>
        <dbReference type="Pfam" id="PF03288"/>
    </source>
</evidence>
<feature type="domain" description="DNA primase/nucleoside triphosphatase C-terminal" evidence="2">
    <location>
        <begin position="128"/>
        <end position="180"/>
    </location>
</feature>